<reference evidence="6" key="1">
    <citation type="journal article" date="2019" name="Int. J. Syst. Evol. Microbiol.">
        <title>The Global Catalogue of Microorganisms (GCM) 10K type strain sequencing project: providing services to taxonomists for standard genome sequencing and annotation.</title>
        <authorList>
            <consortium name="The Broad Institute Genomics Platform"/>
            <consortium name="The Broad Institute Genome Sequencing Center for Infectious Disease"/>
            <person name="Wu L."/>
            <person name="Ma J."/>
        </authorList>
    </citation>
    <scope>NUCLEOTIDE SEQUENCE [LARGE SCALE GENOMIC DNA]</scope>
    <source>
        <strain evidence="6">CCUG 67170</strain>
    </source>
</reference>
<dbReference type="Gene3D" id="1.10.10.10">
    <property type="entry name" value="Winged helix-like DNA-binding domain superfamily/Winged helix DNA-binding domain"/>
    <property type="match status" value="1"/>
</dbReference>
<organism evidence="5 6">
    <name type="scientific">Streptococcus caprae</name>
    <dbReference type="NCBI Taxonomy" id="1640501"/>
    <lineage>
        <taxon>Bacteria</taxon>
        <taxon>Bacillati</taxon>
        <taxon>Bacillota</taxon>
        <taxon>Bacilli</taxon>
        <taxon>Lactobacillales</taxon>
        <taxon>Streptococcaceae</taxon>
        <taxon>Streptococcus</taxon>
    </lineage>
</organism>
<accession>A0ABV8CVS1</accession>
<keyword evidence="3" id="KW-0804">Transcription</keyword>
<dbReference type="Proteomes" id="UP001595807">
    <property type="component" value="Unassembled WGS sequence"/>
</dbReference>
<dbReference type="SMART" id="SM00418">
    <property type="entry name" value="HTH_ARSR"/>
    <property type="match status" value="1"/>
</dbReference>
<dbReference type="PANTHER" id="PTHR33154:SF33">
    <property type="entry name" value="TRANSCRIPTIONAL REPRESSOR SDPR"/>
    <property type="match status" value="1"/>
</dbReference>
<dbReference type="InterPro" id="IPR036390">
    <property type="entry name" value="WH_DNA-bd_sf"/>
</dbReference>
<dbReference type="InterPro" id="IPR011991">
    <property type="entry name" value="ArsR-like_HTH"/>
</dbReference>
<evidence type="ECO:0000256" key="1">
    <source>
        <dbReference type="ARBA" id="ARBA00023015"/>
    </source>
</evidence>
<sequence length="121" mass="13506">METKYQDLYQTIQSQLETASPVLQAIGDPTRLHILLSMMALPCQTQGGARVGAITEQTHLSRPAISHHLKILKEAGIVSMRSEGTKNFYYLTTEGSSLEQLQDLLNNIMQLNTLLNKEAHQ</sequence>
<evidence type="ECO:0000313" key="5">
    <source>
        <dbReference type="EMBL" id="MFC3928087.1"/>
    </source>
</evidence>
<dbReference type="InterPro" id="IPR036388">
    <property type="entry name" value="WH-like_DNA-bd_sf"/>
</dbReference>
<dbReference type="RefSeq" id="WP_380426311.1">
    <property type="nucleotide sequence ID" value="NZ_JBHRZV010000045.1"/>
</dbReference>
<keyword evidence="1" id="KW-0805">Transcription regulation</keyword>
<dbReference type="PANTHER" id="PTHR33154">
    <property type="entry name" value="TRANSCRIPTIONAL REGULATOR, ARSR FAMILY"/>
    <property type="match status" value="1"/>
</dbReference>
<evidence type="ECO:0000256" key="3">
    <source>
        <dbReference type="ARBA" id="ARBA00023163"/>
    </source>
</evidence>
<dbReference type="PROSITE" id="PS50987">
    <property type="entry name" value="HTH_ARSR_2"/>
    <property type="match status" value="1"/>
</dbReference>
<gene>
    <name evidence="5" type="ORF">ACFORF_05825</name>
</gene>
<dbReference type="Pfam" id="PF01022">
    <property type="entry name" value="HTH_5"/>
    <property type="match status" value="1"/>
</dbReference>
<evidence type="ECO:0000259" key="4">
    <source>
        <dbReference type="PROSITE" id="PS50987"/>
    </source>
</evidence>
<dbReference type="InterPro" id="IPR051081">
    <property type="entry name" value="HTH_MetalResp_TranReg"/>
</dbReference>
<dbReference type="SUPFAM" id="SSF46785">
    <property type="entry name" value="Winged helix' DNA-binding domain"/>
    <property type="match status" value="1"/>
</dbReference>
<keyword evidence="2" id="KW-0238">DNA-binding</keyword>
<dbReference type="EMBL" id="JBHRZV010000045">
    <property type="protein sequence ID" value="MFC3928087.1"/>
    <property type="molecule type" value="Genomic_DNA"/>
</dbReference>
<keyword evidence="6" id="KW-1185">Reference proteome</keyword>
<name>A0ABV8CVS1_9STRE</name>
<proteinExistence type="predicted"/>
<dbReference type="InterPro" id="IPR001845">
    <property type="entry name" value="HTH_ArsR_DNA-bd_dom"/>
</dbReference>
<dbReference type="PRINTS" id="PR00778">
    <property type="entry name" value="HTHARSR"/>
</dbReference>
<evidence type="ECO:0000313" key="6">
    <source>
        <dbReference type="Proteomes" id="UP001595807"/>
    </source>
</evidence>
<feature type="domain" description="HTH arsR-type" evidence="4">
    <location>
        <begin position="12"/>
        <end position="116"/>
    </location>
</feature>
<protein>
    <submittedName>
        <fullName evidence="5">ArsR/SmtB family transcription factor</fullName>
    </submittedName>
</protein>
<evidence type="ECO:0000256" key="2">
    <source>
        <dbReference type="ARBA" id="ARBA00023125"/>
    </source>
</evidence>
<dbReference type="CDD" id="cd00090">
    <property type="entry name" value="HTH_ARSR"/>
    <property type="match status" value="1"/>
</dbReference>
<dbReference type="NCBIfam" id="NF033788">
    <property type="entry name" value="HTH_metalloreg"/>
    <property type="match status" value="1"/>
</dbReference>
<comment type="caution">
    <text evidence="5">The sequence shown here is derived from an EMBL/GenBank/DDBJ whole genome shotgun (WGS) entry which is preliminary data.</text>
</comment>